<dbReference type="PROSITE" id="PS51194">
    <property type="entry name" value="HELICASE_CTER"/>
    <property type="match status" value="1"/>
</dbReference>
<dbReference type="Proteomes" id="UP001177023">
    <property type="component" value="Unassembled WGS sequence"/>
</dbReference>
<proteinExistence type="predicted"/>
<feature type="region of interest" description="Disordered" evidence="2">
    <location>
        <begin position="1"/>
        <end position="85"/>
    </location>
</feature>
<feature type="compositionally biased region" description="Polar residues" evidence="2">
    <location>
        <begin position="158"/>
        <end position="175"/>
    </location>
</feature>
<dbReference type="InterPro" id="IPR038718">
    <property type="entry name" value="SNF2-like_sf"/>
</dbReference>
<dbReference type="AlphaFoldDB" id="A0AA36CDD7"/>
<dbReference type="Gene3D" id="3.40.50.300">
    <property type="entry name" value="P-loop containing nucleotide triphosphate hydrolases"/>
    <property type="match status" value="1"/>
</dbReference>
<feature type="compositionally biased region" description="Acidic residues" evidence="2">
    <location>
        <begin position="831"/>
        <end position="848"/>
    </location>
</feature>
<dbReference type="GO" id="GO:0006281">
    <property type="term" value="P:DNA repair"/>
    <property type="evidence" value="ECO:0007669"/>
    <property type="project" value="TreeGrafter"/>
</dbReference>
<feature type="compositionally biased region" description="Low complexity" evidence="2">
    <location>
        <begin position="139"/>
        <end position="151"/>
    </location>
</feature>
<dbReference type="SUPFAM" id="SSF52540">
    <property type="entry name" value="P-loop containing nucleoside triphosphate hydrolases"/>
    <property type="match status" value="2"/>
</dbReference>
<protein>
    <recommendedName>
        <fullName evidence="3">Helicase C-terminal domain-containing protein</fullName>
    </recommendedName>
</protein>
<feature type="compositionally biased region" description="Basic and acidic residues" evidence="2">
    <location>
        <begin position="204"/>
        <end position="215"/>
    </location>
</feature>
<feature type="compositionally biased region" description="Acidic residues" evidence="2">
    <location>
        <begin position="764"/>
        <end position="795"/>
    </location>
</feature>
<evidence type="ECO:0000313" key="4">
    <source>
        <dbReference type="EMBL" id="CAJ0566727.1"/>
    </source>
</evidence>
<evidence type="ECO:0000256" key="1">
    <source>
        <dbReference type="ARBA" id="ARBA00022801"/>
    </source>
</evidence>
<dbReference type="Gene3D" id="3.40.50.10810">
    <property type="entry name" value="Tandem AAA-ATPase domain"/>
    <property type="match status" value="1"/>
</dbReference>
<dbReference type="PANTHER" id="PTHR45766:SF6">
    <property type="entry name" value="SWI_SNF-RELATED MATRIX-ASSOCIATED ACTIN-DEPENDENT REGULATOR OF CHROMATIN SUBFAMILY A-LIKE PROTEIN 1"/>
    <property type="match status" value="1"/>
</dbReference>
<feature type="compositionally biased region" description="Acidic residues" evidence="2">
    <location>
        <begin position="747"/>
        <end position="757"/>
    </location>
</feature>
<keyword evidence="1" id="KW-0378">Hydrolase</keyword>
<gene>
    <name evidence="4" type="ORF">MSPICULIGERA_LOCUS5316</name>
</gene>
<keyword evidence="5" id="KW-1185">Reference proteome</keyword>
<dbReference type="InterPro" id="IPR000330">
    <property type="entry name" value="SNF2_N"/>
</dbReference>
<dbReference type="GO" id="GO:0031297">
    <property type="term" value="P:replication fork processing"/>
    <property type="evidence" value="ECO:0007669"/>
    <property type="project" value="TreeGrafter"/>
</dbReference>
<dbReference type="PANTHER" id="PTHR45766">
    <property type="entry name" value="DNA ANNEALING HELICASE AND ENDONUCLEASE ZRANB3 FAMILY MEMBER"/>
    <property type="match status" value="1"/>
</dbReference>
<comment type="caution">
    <text evidence="4">The sequence shown here is derived from an EMBL/GenBank/DDBJ whole genome shotgun (WGS) entry which is preliminary data.</text>
</comment>
<dbReference type="InterPro" id="IPR027417">
    <property type="entry name" value="P-loop_NTPase"/>
</dbReference>
<dbReference type="EMBL" id="CATQJA010001305">
    <property type="protein sequence ID" value="CAJ0566727.1"/>
    <property type="molecule type" value="Genomic_DNA"/>
</dbReference>
<dbReference type="Pfam" id="PF00271">
    <property type="entry name" value="Helicase_C"/>
    <property type="match status" value="1"/>
</dbReference>
<feature type="region of interest" description="Disordered" evidence="2">
    <location>
        <begin position="204"/>
        <end position="249"/>
    </location>
</feature>
<dbReference type="Pfam" id="PF00176">
    <property type="entry name" value="SNF2-rel_dom"/>
    <property type="match status" value="1"/>
</dbReference>
<feature type="compositionally biased region" description="Acidic residues" evidence="2">
    <location>
        <begin position="216"/>
        <end position="237"/>
    </location>
</feature>
<feature type="non-terminal residue" evidence="4">
    <location>
        <position position="949"/>
    </location>
</feature>
<dbReference type="InterPro" id="IPR014001">
    <property type="entry name" value="Helicase_ATP-bd"/>
</dbReference>
<evidence type="ECO:0000259" key="3">
    <source>
        <dbReference type="PROSITE" id="PS51194"/>
    </source>
</evidence>
<accession>A0AA36CDD7</accession>
<sequence length="949" mass="107923">QNRKPFRKVMISQRLSEDVENEQPNPRKRKSSEMADGDRAPSQQCHSRPDSNFDPNGPSPPWSPEPSYQFQIINAENEEIFEDPGQHLAFAGTNEAITNAGNQEIVESQGQHLACAESEETIRYGREQDVDAQNEQDQNAENAKALEAENAQIGAAENQPSQPISEGCVASSSGFVPQGLWDKGRSRHKLEAFSGIERLLNHMEKDETDKAKREDAEAEDDEPETEEDDTESGDEASDFWKTPGDEDHNDLLLSPYENQIIDSDGQAQVDRLPDAQLRRHTRDDDHRLATEENLHRLLEKCVYEDLSDPQKAATVRCIRGGGKFLLFDEGGLGKSMVALATMSFFSEDSRLLIVTTPQSIEKWENLVSNYLRDAKRVTVLDKDQRLRRDRKIDLVYICSYNILNARIGDFERFEPQAIIFDESHHVKNWRSSRTKNSRNLATQAKRAICIASFPLHRSPNDLISQIRMILPDLWIEFEVDEYGRRWMCPEQTKRFLDAISSRQTKEEWLPSIPPKHRTLHHIKIPQSRQLQRAGRRAEAIWRAYLESEDDKRMLTDSRTALGKYYRLCVKAKAQHVAPYVRELFFSPNQNQPKTLIFGYHKIIREAIKKQLEKVGIRFVELDIPAGTEPFEERIQQFKDDSEINVAVLSLRASSLGLDLPEAKRIIFPELYYTVALHLQAEDRAHRFGQGDQVKIHYLADTTMIDEMILSIWESRAKCMEERELTGVMKPFDDEIIEQPLRSRDFPDGYDADGDSDPDASGGEDNGDEDDDDDDIDGNMEISPDEADDLASDESDAGSGQPGGAEATDDDESEPAPRESPALTESIGSQDTENDEEEESDRYESDDSDASGHYPYVDKDYVPPSEKGNQEKAPGNERAPRQSSRLQKSSKKASRKTRKAKFDDDSEDDSENRDPAMQQKDSEIESEDDSNQPSTSRKHRRVVHSSDESE</sequence>
<feature type="compositionally biased region" description="Basic residues" evidence="2">
    <location>
        <begin position="887"/>
        <end position="898"/>
    </location>
</feature>
<feature type="region of interest" description="Disordered" evidence="2">
    <location>
        <begin position="124"/>
        <end position="184"/>
    </location>
</feature>
<dbReference type="SMART" id="SM00487">
    <property type="entry name" value="DEXDc"/>
    <property type="match status" value="1"/>
</dbReference>
<dbReference type="InterPro" id="IPR049730">
    <property type="entry name" value="SNF2/RAD54-like_C"/>
</dbReference>
<feature type="compositionally biased region" description="Basic and acidic residues" evidence="2">
    <location>
        <begin position="867"/>
        <end position="879"/>
    </location>
</feature>
<feature type="domain" description="Helicase C-terminal" evidence="3">
    <location>
        <begin position="579"/>
        <end position="727"/>
    </location>
</feature>
<dbReference type="InterPro" id="IPR001650">
    <property type="entry name" value="Helicase_C-like"/>
</dbReference>
<dbReference type="SMART" id="SM00490">
    <property type="entry name" value="HELICc"/>
    <property type="match status" value="1"/>
</dbReference>
<feature type="region of interest" description="Disordered" evidence="2">
    <location>
        <begin position="741"/>
        <end position="949"/>
    </location>
</feature>
<evidence type="ECO:0000313" key="5">
    <source>
        <dbReference type="Proteomes" id="UP001177023"/>
    </source>
</evidence>
<organism evidence="4 5">
    <name type="scientific">Mesorhabditis spiculigera</name>
    <dbReference type="NCBI Taxonomy" id="96644"/>
    <lineage>
        <taxon>Eukaryota</taxon>
        <taxon>Metazoa</taxon>
        <taxon>Ecdysozoa</taxon>
        <taxon>Nematoda</taxon>
        <taxon>Chromadorea</taxon>
        <taxon>Rhabditida</taxon>
        <taxon>Rhabditina</taxon>
        <taxon>Rhabditomorpha</taxon>
        <taxon>Rhabditoidea</taxon>
        <taxon>Rhabditidae</taxon>
        <taxon>Mesorhabditinae</taxon>
        <taxon>Mesorhabditis</taxon>
    </lineage>
</organism>
<name>A0AA36CDD7_9BILA</name>
<dbReference type="CDD" id="cd18793">
    <property type="entry name" value="SF2_C_SNF"/>
    <property type="match status" value="1"/>
</dbReference>
<evidence type="ECO:0000256" key="2">
    <source>
        <dbReference type="SAM" id="MobiDB-lite"/>
    </source>
</evidence>
<dbReference type="GO" id="GO:0043596">
    <property type="term" value="C:nuclear replication fork"/>
    <property type="evidence" value="ECO:0007669"/>
    <property type="project" value="TreeGrafter"/>
</dbReference>
<dbReference type="GO" id="GO:0016787">
    <property type="term" value="F:hydrolase activity"/>
    <property type="evidence" value="ECO:0007669"/>
    <property type="project" value="UniProtKB-KW"/>
</dbReference>
<reference evidence="4" key="1">
    <citation type="submission" date="2023-06" db="EMBL/GenBank/DDBJ databases">
        <authorList>
            <person name="Delattre M."/>
        </authorList>
    </citation>
    <scope>NUCLEOTIDE SEQUENCE</scope>
    <source>
        <strain evidence="4">AF72</strain>
    </source>
</reference>
<dbReference type="GO" id="GO:0005524">
    <property type="term" value="F:ATP binding"/>
    <property type="evidence" value="ECO:0007669"/>
    <property type="project" value="InterPro"/>
</dbReference>
<feature type="non-terminal residue" evidence="4">
    <location>
        <position position="1"/>
    </location>
</feature>